<feature type="region of interest" description="Disordered" evidence="2">
    <location>
        <begin position="916"/>
        <end position="947"/>
    </location>
</feature>
<dbReference type="InterPro" id="IPR024481">
    <property type="entry name" value="Helicase_Sen1_N"/>
</dbReference>
<dbReference type="Pfam" id="PF13086">
    <property type="entry name" value="AAA_11"/>
    <property type="match status" value="1"/>
</dbReference>
<sequence length="2393" mass="272480">MNQAAYKVILEKQLLPSAQAMFPNSEDWFFQQDNAPCHTARSIKTCVIKRKMDSHKPSNKELQEWHKVTQKQCERRMKASLMEPTNLMLQILTSSKEAAQGFSRSDPVVMLCILGHTRVRSHQDNSFPYVLGSRRWAILTARAQGKVDRDDYYDLQAVFTCLFKVIELGLFENPDIYSFTEIEDGQLILLPAHLYNASNYKNYWLGVCMLLTVLEEQAMDSLLLGPDKQNDFMQSILHVMEKHTEDESRNPFWPALHCFMIILDRLGSKVWGQLIDPIQAFQTIIASPSYNDEIDYIRKSCQRLTKLEPDSEDDDLVSCSQMVYSFNTEKPKKDTGWKGAICPDYCPNMYEDMQSLANILQSDIGQDMRVHNSTFLWFIPYVQSVMDLKDLGVAYIMEVIHHLYSEIKDVLNQRSSQCDKVTELFIRVLISIVELHRSKKCLHLLWVSSHKHGGTAQSNNFHFLAFVVFTKLSGIFLSAVCLYIQLIRSLLREGYHLGQNSSCKQYLDKLNLVIRRNVLWNLDFSKSDIHGLQSCLTQVIKSIKDRTAMIPNSVLEPTTTNKVHSVPFIKTERMEEDDEWFGRSSRSPDIASGRSFESGCSSVASPDIEPPAFGKPSGQGAGGLPFSVKKEPQDVGTKETELRSSLLKSVLKTSIKKEQLDEMPVQENLALQKEPTGWKSKLCKVMAKSSSKKDKNKAPALESNISHSTEMVNMVKPCYVRIKKEQDLWDRAKSCGYRSDCSEGSDNDDIPLSQVRKSLHERVKSAVADNLPVSEQLKQLSLGSDQSVISIKSEPNHLRETVCKEHVMDSEADDDLPLSEVKERLLLKTVKKMDPDNPRDYKDSDRLAAQEVTPSQDFASIERKWKKKKQKDLSSSSSAKLAQVKSAEIKQEPENCDEYNSQCFEFETRDDIYSAWGDSQLEEEKPNNCKKPEIDQSPDDKNLDLSGNFDQWGYDTDYICDDDIERAAEDAEKQFQESVETAAPGGECKSDRSLSEKMSILEFYGKLLSETDTKNPTFDSRRKQSKTAKETPSMATEAKVEASRKHKTFSAKTTKGKSPLKAHGKPQKIRSPGKVLPAVIPPKKIRKCPELTSPAEQLGLKKGPRKAFDLSQRSLDSLTELRNYGKSAGFVETKKQKAKFISPQSIMVKGNKKMLACQDRQFYRQSRPKNVEKRMSSEKVENVYLTSENSVKSMRKTTDDCSYPQSRLDKNETLHEISKKMESPKISPQISTDPKTMREVSNSLEKPIMAQPPPPVPRVTETELEDYEDEDEDNLFLTQTDPVDMDLCSQVESKIIEDKWPYPFIVREEPAAEQEAKETIKCKYTGCSEPLLGSGNHCPMHVTSEKTDDHLFVRPGLPPSVQKPTKAATAKIFSTETASRTASLTKDLENIPKYPSLPKPRNQLPKPPLPKLVLPQRNYPVSMPTSGILQPLTNQNNVPLPPATNTSADKLTIAGRLPAMDQAWLMKEVLHWKYDMFDNFQHFGAPSNLCTLPLMKVPLMFSSYDEYFKVFFPLMLQNAFEQLAQEWLGRRRPQSSHPYKLHLQNFCLDSQVNRGEFRAWIRDKDLNFQHHPKEDDLVFLLTSDSHSPDEREPPASLVYHFGHVFRFTRSQKAQYFEKEQYTFCDLCIHTYGNLSAFRDQQVQCIIIGSFVTILRQFKALLQLQRNPLFRPIIHPNRSDFLPKDSADNNCASPILNLKEYNSDQRLAIERAYIMVTQHPRLPKMCLVHGPPGTGKSKTIVGLLYRILMEKRNSNIPDQNLNAKNKRNRVLICAPSNAALDDLMKKIILEFKEKCHDKKNPLGNCGDINLVRLGAEKSIDPDVVKFSLDCQVNHKISRAHQDQGIFRQKEALDKQLDQLSRQRAMERCNKHTCEELDQKINNLSKERQLLANKLREVRRRPQEVQRNVILESHVICCTLSTSGGLLLESAFRQLGHEPFSCVIVDEAGQSCEVETLIPLLHRCTKLILVGDPEQLPPTVISSKAEDLGYGQSLMARLCRQLESSGHGSLILQLTVQYRMHPDICLFPSSYFYKHVLKTDRATEEVRCSSEWPFQPYMVFDVADGYEMKEKESFANPQEIKMVVALMKLIKSKKEFTFRGIGIITPYRAQKMLIINALQKDFGTDSRRIEVDTVDGFQGRQKDCIIVTCVRANFGQGSIGFLASRQRLNVTITRARFSLFILGNLRTLMENKDWNHLIQDAKRRGALFTTKEELYQKDVNRILKLKPVVVRTSPNHASGPVVERPALAGSQSHTPPADASARDHILPPKPVIQAPQRLVAHPAVDIRPMQNRTVAQVQPSFRRGKLEDPRLARRQESRDLKPSAGEKSRAAHPHSRSQTHYSSSSSVAGVKRPSHPAYRDQLPPSIAHGYSRDQDYRNKNVQFDYNQDAKKRKVS</sequence>
<feature type="region of interest" description="Disordered" evidence="2">
    <location>
        <begin position="970"/>
        <end position="993"/>
    </location>
</feature>
<protein>
    <recommendedName>
        <fullName evidence="8">Senataxin</fullName>
    </recommendedName>
</protein>
<reference evidence="6" key="1">
    <citation type="submission" date="2023-07" db="EMBL/GenBank/DDBJ databases">
        <authorList>
            <person name="Stuckert A."/>
        </authorList>
    </citation>
    <scope>NUCLEOTIDE SEQUENCE</scope>
</reference>
<dbReference type="InterPro" id="IPR045055">
    <property type="entry name" value="DNA2/NAM7-like"/>
</dbReference>
<evidence type="ECO:0000256" key="1">
    <source>
        <dbReference type="SAM" id="Coils"/>
    </source>
</evidence>
<dbReference type="Pfam" id="PF12726">
    <property type="entry name" value="SEN1_N"/>
    <property type="match status" value="1"/>
</dbReference>
<dbReference type="InterPro" id="IPR047187">
    <property type="entry name" value="SF1_C_Upf1"/>
</dbReference>
<feature type="compositionally biased region" description="Basic and acidic residues" evidence="2">
    <location>
        <begin position="628"/>
        <end position="641"/>
    </location>
</feature>
<evidence type="ECO:0008006" key="8">
    <source>
        <dbReference type="Google" id="ProtNLM"/>
    </source>
</evidence>
<dbReference type="InterPro" id="IPR041679">
    <property type="entry name" value="DNA2/NAM7-like_C"/>
</dbReference>
<feature type="region of interest" description="Disordered" evidence="2">
    <location>
        <begin position="2231"/>
        <end position="2262"/>
    </location>
</feature>
<gene>
    <name evidence="6" type="ORF">RIMI_LOCUS9662981</name>
</gene>
<proteinExistence type="predicted"/>
<evidence type="ECO:0000313" key="6">
    <source>
        <dbReference type="EMBL" id="CAJ0942604.1"/>
    </source>
</evidence>
<feature type="domain" description="Helicase Sen1 N-terminal" evidence="3">
    <location>
        <begin position="195"/>
        <end position="306"/>
    </location>
</feature>
<feature type="coiled-coil region" evidence="1">
    <location>
        <begin position="1848"/>
        <end position="1899"/>
    </location>
</feature>
<feature type="domain" description="DNA2/NAM7 helicase helicase" evidence="4">
    <location>
        <begin position="1700"/>
        <end position="1980"/>
    </location>
</feature>
<accession>A0ABN9LLH5</accession>
<dbReference type="InterPro" id="IPR027417">
    <property type="entry name" value="P-loop_NTPase"/>
</dbReference>
<dbReference type="Gene3D" id="3.40.50.300">
    <property type="entry name" value="P-loop containing nucleotide triphosphate hydrolases"/>
    <property type="match status" value="2"/>
</dbReference>
<dbReference type="CDD" id="cd18808">
    <property type="entry name" value="SF1_C_Upf1"/>
    <property type="match status" value="1"/>
</dbReference>
<feature type="region of interest" description="Disordered" evidence="2">
    <location>
        <begin position="2290"/>
        <end position="2393"/>
    </location>
</feature>
<evidence type="ECO:0000259" key="4">
    <source>
        <dbReference type="Pfam" id="PF13086"/>
    </source>
</evidence>
<dbReference type="SUPFAM" id="SSF52540">
    <property type="entry name" value="P-loop containing nucleoside triphosphate hydrolases"/>
    <property type="match status" value="1"/>
</dbReference>
<organism evidence="6 7">
    <name type="scientific">Ranitomeya imitator</name>
    <name type="common">mimic poison frog</name>
    <dbReference type="NCBI Taxonomy" id="111125"/>
    <lineage>
        <taxon>Eukaryota</taxon>
        <taxon>Metazoa</taxon>
        <taxon>Chordata</taxon>
        <taxon>Craniata</taxon>
        <taxon>Vertebrata</taxon>
        <taxon>Euteleostomi</taxon>
        <taxon>Amphibia</taxon>
        <taxon>Batrachia</taxon>
        <taxon>Anura</taxon>
        <taxon>Neobatrachia</taxon>
        <taxon>Hyloidea</taxon>
        <taxon>Dendrobatidae</taxon>
        <taxon>Dendrobatinae</taxon>
        <taxon>Ranitomeya</taxon>
    </lineage>
</organism>
<dbReference type="PANTHER" id="PTHR10887:SF537">
    <property type="entry name" value="HELICASE SENATAXIN-RELATED"/>
    <property type="match status" value="1"/>
</dbReference>
<keyword evidence="1" id="KW-0175">Coiled coil</keyword>
<evidence type="ECO:0000313" key="7">
    <source>
        <dbReference type="Proteomes" id="UP001176940"/>
    </source>
</evidence>
<evidence type="ECO:0000259" key="5">
    <source>
        <dbReference type="Pfam" id="PF13087"/>
    </source>
</evidence>
<feature type="domain" description="DNA2/NAM7 helicase-like C-terminal" evidence="5">
    <location>
        <begin position="1988"/>
        <end position="2182"/>
    </location>
</feature>
<feature type="compositionally biased region" description="Basic and acidic residues" evidence="2">
    <location>
        <begin position="922"/>
        <end position="943"/>
    </location>
</feature>
<dbReference type="Proteomes" id="UP001176940">
    <property type="component" value="Unassembled WGS sequence"/>
</dbReference>
<feature type="compositionally biased region" description="Basic and acidic residues" evidence="2">
    <location>
        <begin position="2302"/>
        <end position="2327"/>
    </location>
</feature>
<dbReference type="InterPro" id="IPR041677">
    <property type="entry name" value="DNA2/NAM7_AAA_11"/>
</dbReference>
<feature type="region of interest" description="Disordered" evidence="2">
    <location>
        <begin position="869"/>
        <end position="893"/>
    </location>
</feature>
<dbReference type="PANTHER" id="PTHR10887">
    <property type="entry name" value="DNA2/NAM7 HELICASE FAMILY"/>
    <property type="match status" value="1"/>
</dbReference>
<evidence type="ECO:0000259" key="3">
    <source>
        <dbReference type="Pfam" id="PF12726"/>
    </source>
</evidence>
<feature type="compositionally biased region" description="Low complexity" evidence="2">
    <location>
        <begin position="873"/>
        <end position="886"/>
    </location>
</feature>
<dbReference type="EMBL" id="CAUEEQ010020235">
    <property type="protein sequence ID" value="CAJ0942604.1"/>
    <property type="molecule type" value="Genomic_DNA"/>
</dbReference>
<comment type="caution">
    <text evidence="6">The sequence shown here is derived from an EMBL/GenBank/DDBJ whole genome shotgun (WGS) entry which is preliminary data.</text>
</comment>
<feature type="region of interest" description="Disordered" evidence="2">
    <location>
        <begin position="608"/>
        <end position="641"/>
    </location>
</feature>
<keyword evidence="7" id="KW-1185">Reference proteome</keyword>
<dbReference type="Gene3D" id="3.30.420.10">
    <property type="entry name" value="Ribonuclease H-like superfamily/Ribonuclease H"/>
    <property type="match status" value="1"/>
</dbReference>
<feature type="compositionally biased region" description="Basic residues" evidence="2">
    <location>
        <begin position="1044"/>
        <end position="1068"/>
    </location>
</feature>
<dbReference type="Pfam" id="PF13087">
    <property type="entry name" value="AAA_12"/>
    <property type="match status" value="1"/>
</dbReference>
<dbReference type="InterPro" id="IPR036397">
    <property type="entry name" value="RNaseH_sf"/>
</dbReference>
<evidence type="ECO:0000256" key="2">
    <source>
        <dbReference type="SAM" id="MobiDB-lite"/>
    </source>
</evidence>
<name>A0ABN9LLH5_9NEOB</name>
<dbReference type="CDD" id="cd18042">
    <property type="entry name" value="DEXXQc_SETX"/>
    <property type="match status" value="1"/>
</dbReference>
<feature type="region of interest" description="Disordered" evidence="2">
    <location>
        <begin position="1011"/>
        <end position="1082"/>
    </location>
</feature>